<dbReference type="Pfam" id="PF03200">
    <property type="entry name" value="Glyco_hydro_63"/>
    <property type="match status" value="1"/>
</dbReference>
<keyword evidence="3" id="KW-0812">Transmembrane</keyword>
<dbReference type="OrthoDB" id="410058at2759"/>
<evidence type="ECO:0000256" key="8">
    <source>
        <dbReference type="ARBA" id="ARBA00023136"/>
    </source>
</evidence>
<evidence type="ECO:0000256" key="5">
    <source>
        <dbReference type="ARBA" id="ARBA00022824"/>
    </source>
</evidence>
<dbReference type="Gene3D" id="2.70.98.110">
    <property type="entry name" value="Glycosyl hydrolase family 63, N-terminal domain"/>
    <property type="match status" value="1"/>
</dbReference>
<evidence type="ECO:0000256" key="3">
    <source>
        <dbReference type="ARBA" id="ARBA00022692"/>
    </source>
</evidence>
<dbReference type="InterPro" id="IPR004888">
    <property type="entry name" value="Glycoside_hydrolase_63"/>
</dbReference>
<sequence>MRKPRPRDRPVKNRSSSDRGSDNSPTRILGVHNFFLKVVLPISVLTIAACLGYKGYNETRVNTPFSNSKLVEVSRLDKNDYYWGSYRSNMYFGMKTREPYSLVTGLMWYFSRTLQADGSGMRHWCTQNDRLEKYGWTKHDGKNFGIQEIIDNNVLITTSFVKDIHGSNGGDWTAKINATAIKSTSRNKEISLLFYTAIEDKTNGNINPIVDHSAEILKGVEGQTKDLGYFDLNFNVISSGEVDQSYLVTAAPNLGLLKETIFHHFKISKKANVEKIVLPGEALRLNNGKTLVPNFIVTQVTAELPVELEIRFERNSIASQKEKLTGKYYDTVLKNYENHFDTKFEDTFKLKTKGYNETEVNFAKAAFSNMIGSIGYFYGSAQVKSVYTDLPVPYWKAPLFSAVPSRSFFPRGFLWDEGFHGLLLASWDLDLEMDIISHWFDLMNVEGWIPREMILGEEALAKVPQEFVTQVNTNANPPTFFLTLQYILNHKRSELMTKHLHLLEKLYPRLQTWFEWFNSTQKELNPKTLTSGLDDYPRASHPTVHERHVDLRCWMTLASSVMANLADILGKSTHKYENTFDYLSDNKHLNELHWSPTMSVYADYGLHTDKVRLERPKHASRQAQVSQDKVRVVLAEPEEKFVDTSFGYVSLFPFLLKIVDPDSYQLQKILQDIEKPELLWTNYGLRSLARSSPIYMKHNTEHDPPYWRGAIWMNLNYLTVAALQHYSKVEGPYQVEAGRIYTKLRNNLIKNVFYQQKKTNYLWENYGDKLGEGKGSHPFTGWTSLVVLLMSEQY</sequence>
<dbReference type="EMBL" id="CADCXV010000820">
    <property type="protein sequence ID" value="CAB0036579.1"/>
    <property type="molecule type" value="Genomic_DNA"/>
</dbReference>
<reference evidence="16 17" key="1">
    <citation type="submission" date="2020-02" db="EMBL/GenBank/DDBJ databases">
        <authorList>
            <person name="Ferguson B K."/>
        </authorList>
    </citation>
    <scope>NUCLEOTIDE SEQUENCE [LARGE SCALE GENOMIC DNA]</scope>
</reference>
<dbReference type="InterPro" id="IPR031335">
    <property type="entry name" value="Glyco_hydro_63_C"/>
</dbReference>
<dbReference type="InterPro" id="IPR031631">
    <property type="entry name" value="Glyco_hydro_63N"/>
</dbReference>
<dbReference type="PANTHER" id="PTHR10412:SF11">
    <property type="entry name" value="MANNOSYL-OLIGOSACCHARIDE GLUCOSIDASE"/>
    <property type="match status" value="1"/>
</dbReference>
<proteinExistence type="inferred from homology"/>
<keyword evidence="17" id="KW-1185">Reference proteome</keyword>
<accession>A0A6H5IGM7</accession>
<keyword evidence="7" id="KW-1133">Transmembrane helix</keyword>
<evidence type="ECO:0000256" key="12">
    <source>
        <dbReference type="RuleBase" id="RU368089"/>
    </source>
</evidence>
<dbReference type="GO" id="GO:0005789">
    <property type="term" value="C:endoplasmic reticulum membrane"/>
    <property type="evidence" value="ECO:0007669"/>
    <property type="project" value="UniProtKB-SubCell"/>
</dbReference>
<comment type="function">
    <text evidence="12">Cleaves the distal alpha 1,2-linked glucose residue from the Glc(3)Man(9)GlcNAc(2) oligosaccharide precursor.</text>
</comment>
<evidence type="ECO:0000256" key="4">
    <source>
        <dbReference type="ARBA" id="ARBA00022801"/>
    </source>
</evidence>
<evidence type="ECO:0000256" key="1">
    <source>
        <dbReference type="ARBA" id="ARBA00004648"/>
    </source>
</evidence>
<evidence type="ECO:0000259" key="15">
    <source>
        <dbReference type="Pfam" id="PF16923"/>
    </source>
</evidence>
<dbReference type="EC" id="3.2.1.106" evidence="11 12"/>
<dbReference type="GO" id="GO:0009311">
    <property type="term" value="P:oligosaccharide metabolic process"/>
    <property type="evidence" value="ECO:0007669"/>
    <property type="project" value="UniProtKB-UniRule"/>
</dbReference>
<feature type="compositionally biased region" description="Basic and acidic residues" evidence="13">
    <location>
        <begin position="7"/>
        <end position="21"/>
    </location>
</feature>
<evidence type="ECO:0000313" key="17">
    <source>
        <dbReference type="Proteomes" id="UP000479190"/>
    </source>
</evidence>
<evidence type="ECO:0000313" key="16">
    <source>
        <dbReference type="EMBL" id="CAB0036579.1"/>
    </source>
</evidence>
<dbReference type="SUPFAM" id="SSF48208">
    <property type="entry name" value="Six-hairpin glycosidases"/>
    <property type="match status" value="1"/>
</dbReference>
<feature type="region of interest" description="Disordered" evidence="13">
    <location>
        <begin position="1"/>
        <end position="24"/>
    </location>
</feature>
<keyword evidence="9" id="KW-0325">Glycoprotein</keyword>
<keyword evidence="6" id="KW-0735">Signal-anchor</keyword>
<feature type="domain" description="Glycosyl hydrolase family 63 C-terminal" evidence="14">
    <location>
        <begin position="325"/>
        <end position="792"/>
    </location>
</feature>
<dbReference type="Proteomes" id="UP000479190">
    <property type="component" value="Unassembled WGS sequence"/>
</dbReference>
<dbReference type="Gene3D" id="1.50.10.10">
    <property type="match status" value="1"/>
</dbReference>
<evidence type="ECO:0000256" key="11">
    <source>
        <dbReference type="ARBA" id="ARBA00038888"/>
    </source>
</evidence>
<evidence type="ECO:0000256" key="13">
    <source>
        <dbReference type="SAM" id="MobiDB-lite"/>
    </source>
</evidence>
<dbReference type="InterPro" id="IPR012341">
    <property type="entry name" value="6hp_glycosidase-like_sf"/>
</dbReference>
<name>A0A6H5IGM7_9HYME</name>
<protein>
    <recommendedName>
        <fullName evidence="11 12">Mannosyl-oligosaccharide glucosidase</fullName>
        <ecNumber evidence="11 12">3.2.1.106</ecNumber>
    </recommendedName>
</protein>
<dbReference type="GO" id="GO:0006487">
    <property type="term" value="P:protein N-linked glycosylation"/>
    <property type="evidence" value="ECO:0007669"/>
    <property type="project" value="UniProtKB-UniRule"/>
</dbReference>
<keyword evidence="5 12" id="KW-0256">Endoplasmic reticulum</keyword>
<organism evidence="16 17">
    <name type="scientific">Trichogramma brassicae</name>
    <dbReference type="NCBI Taxonomy" id="86971"/>
    <lineage>
        <taxon>Eukaryota</taxon>
        <taxon>Metazoa</taxon>
        <taxon>Ecdysozoa</taxon>
        <taxon>Arthropoda</taxon>
        <taxon>Hexapoda</taxon>
        <taxon>Insecta</taxon>
        <taxon>Pterygota</taxon>
        <taxon>Neoptera</taxon>
        <taxon>Endopterygota</taxon>
        <taxon>Hymenoptera</taxon>
        <taxon>Apocrita</taxon>
        <taxon>Proctotrupomorpha</taxon>
        <taxon>Chalcidoidea</taxon>
        <taxon>Trichogrammatidae</taxon>
        <taxon>Trichogramma</taxon>
    </lineage>
</organism>
<comment type="catalytic activity">
    <reaction evidence="12">
        <text>N(4)-(alpha-D-Glc-(1-&gt;2)-alpha-D-Glc-(1-&gt;3)-alpha-D-Glc-(1-&gt;3)-alpha-D-Man-(1-&gt;2)-alpha-D-Man-(1-&gt;2)-alpha-D-Man-(1-&gt;3)-[alpha-D-Man-(1-&gt;2)-alpha-D-Man-(1-&gt;3)-[alpha-D-Man-(1-&gt;2)-alpha-D-Man-(1-&gt;6)]-alpha-D-Man-(1-&gt;6)]-beta-D-Man-(1-&gt;4)-beta-D-GlcNAc-(1-&gt;4)-beta-D-GlcNAc)-L-asparaginyl-[protein] + H2O = N(4)-(alpha-D-Glc-(1-&gt;3)-alpha-D-Glc-(1-&gt;3)-alpha-D-Man-(1-&gt;2)-alpha-D-Man-(1-&gt;2)-alpha-D-Man-(1-&gt;3)-[alpha-D-Man-(1-&gt;2)-alpha-D-Man-(1-&gt;3)-[alpha-D-Man-(1-&gt;2)-alpha-D-Man-(1-&gt;6)]-alpha-D-Man-(1-&gt;6)]-beta-D-Man-(1-&gt;4)-beta-D-GlcNAc-(1-&gt;4)-beta-D-GlcNAc)-L-asparaginyl-[protein] + beta-D-glucose</text>
        <dbReference type="Rhea" id="RHEA:55988"/>
        <dbReference type="Rhea" id="RHEA-COMP:12806"/>
        <dbReference type="Rhea" id="RHEA-COMP:14355"/>
        <dbReference type="ChEBI" id="CHEBI:15377"/>
        <dbReference type="ChEBI" id="CHEBI:15903"/>
        <dbReference type="ChEBI" id="CHEBI:59082"/>
        <dbReference type="ChEBI" id="CHEBI:132537"/>
        <dbReference type="EC" id="3.2.1.106"/>
    </reaction>
</comment>
<evidence type="ECO:0000256" key="9">
    <source>
        <dbReference type="ARBA" id="ARBA00023180"/>
    </source>
</evidence>
<keyword evidence="8" id="KW-0472">Membrane</keyword>
<evidence type="ECO:0000259" key="14">
    <source>
        <dbReference type="Pfam" id="PF03200"/>
    </source>
</evidence>
<feature type="domain" description="Glycosyl hydrolase family 63 N-terminal" evidence="15">
    <location>
        <begin position="82"/>
        <end position="241"/>
    </location>
</feature>
<evidence type="ECO:0000256" key="2">
    <source>
        <dbReference type="ARBA" id="ARBA00010833"/>
    </source>
</evidence>
<dbReference type="PANTHER" id="PTHR10412">
    <property type="entry name" value="MANNOSYL-OLIGOSACCHARIDE GLUCOSIDASE"/>
    <property type="match status" value="1"/>
</dbReference>
<evidence type="ECO:0000256" key="6">
    <source>
        <dbReference type="ARBA" id="ARBA00022968"/>
    </source>
</evidence>
<dbReference type="GO" id="GO:0004573">
    <property type="term" value="F:Glc3Man9GlcNAc2 oligosaccharide glucosidase activity"/>
    <property type="evidence" value="ECO:0007669"/>
    <property type="project" value="UniProtKB-UniRule"/>
</dbReference>
<dbReference type="AlphaFoldDB" id="A0A6H5IGM7"/>
<dbReference type="InterPro" id="IPR038518">
    <property type="entry name" value="Glyco_hydro_63N_sf"/>
</dbReference>
<keyword evidence="4 12" id="KW-0378">Hydrolase</keyword>
<comment type="subcellular location">
    <subcellularLocation>
        <location evidence="1 12">Endoplasmic reticulum membrane</location>
        <topology evidence="1 12">Single-pass type II membrane protein</topology>
    </subcellularLocation>
</comment>
<dbReference type="InterPro" id="IPR008928">
    <property type="entry name" value="6-hairpin_glycosidase_sf"/>
</dbReference>
<evidence type="ECO:0000256" key="7">
    <source>
        <dbReference type="ARBA" id="ARBA00022989"/>
    </source>
</evidence>
<gene>
    <name evidence="16" type="ORF">TBRA_LOCUS8443</name>
</gene>
<comment type="similarity">
    <text evidence="2 12">Belongs to the glycosyl hydrolase 63 family.</text>
</comment>
<evidence type="ECO:0000256" key="10">
    <source>
        <dbReference type="ARBA" id="ARBA00023295"/>
    </source>
</evidence>
<keyword evidence="10 12" id="KW-0326">Glycosidase</keyword>
<dbReference type="Pfam" id="PF16923">
    <property type="entry name" value="Glyco_hydro_63N"/>
    <property type="match status" value="1"/>
</dbReference>